<organism evidence="12 13">
    <name type="scientific">Albula glossodonta</name>
    <name type="common">roundjaw bonefish</name>
    <dbReference type="NCBI Taxonomy" id="121402"/>
    <lineage>
        <taxon>Eukaryota</taxon>
        <taxon>Metazoa</taxon>
        <taxon>Chordata</taxon>
        <taxon>Craniata</taxon>
        <taxon>Vertebrata</taxon>
        <taxon>Euteleostomi</taxon>
        <taxon>Actinopterygii</taxon>
        <taxon>Neopterygii</taxon>
        <taxon>Teleostei</taxon>
        <taxon>Albuliformes</taxon>
        <taxon>Albulidae</taxon>
        <taxon>Albula</taxon>
    </lineage>
</organism>
<dbReference type="GO" id="GO:0010185">
    <property type="term" value="P:regulation of cellular defense response"/>
    <property type="evidence" value="ECO:0007669"/>
    <property type="project" value="UniProtKB-ARBA"/>
</dbReference>
<dbReference type="SMART" id="SM00607">
    <property type="entry name" value="FTP"/>
    <property type="match status" value="1"/>
</dbReference>
<evidence type="ECO:0000256" key="9">
    <source>
        <dbReference type="ARBA" id="ARBA00023157"/>
    </source>
</evidence>
<evidence type="ECO:0000256" key="7">
    <source>
        <dbReference type="ARBA" id="ARBA00022734"/>
    </source>
</evidence>
<dbReference type="Pfam" id="PF22633">
    <property type="entry name" value="F5_F8_type_C_2"/>
    <property type="match status" value="1"/>
</dbReference>
<dbReference type="Gene3D" id="2.60.120.260">
    <property type="entry name" value="Galactose-binding domain-like"/>
    <property type="match status" value="1"/>
</dbReference>
<keyword evidence="8" id="KW-0106">Calcium</keyword>
<evidence type="ECO:0000256" key="3">
    <source>
        <dbReference type="ARBA" id="ARBA00010147"/>
    </source>
</evidence>
<evidence type="ECO:0000313" key="12">
    <source>
        <dbReference type="EMBL" id="KAG9332059.1"/>
    </source>
</evidence>
<dbReference type="AlphaFoldDB" id="A0A8T2MUM5"/>
<keyword evidence="5" id="KW-0964">Secreted</keyword>
<comment type="subcellular location">
    <subcellularLocation>
        <location evidence="2">Secreted</location>
    </subcellularLocation>
</comment>
<dbReference type="GO" id="GO:0046872">
    <property type="term" value="F:metal ion binding"/>
    <property type="evidence" value="ECO:0007669"/>
    <property type="project" value="UniProtKB-KW"/>
</dbReference>
<name>A0A8T2MUM5_9TELE</name>
<keyword evidence="10" id="KW-0732">Signal</keyword>
<dbReference type="EMBL" id="JAFBMS010000263">
    <property type="protein sequence ID" value="KAG9332059.1"/>
    <property type="molecule type" value="Genomic_DNA"/>
</dbReference>
<feature type="domain" description="Fucolectin tachylectin-4 pentraxin-1" evidence="11">
    <location>
        <begin position="26"/>
        <end position="176"/>
    </location>
</feature>
<feature type="signal peptide" evidence="10">
    <location>
        <begin position="1"/>
        <end position="25"/>
    </location>
</feature>
<dbReference type="SUPFAM" id="SSF49785">
    <property type="entry name" value="Galactose-binding domain-like"/>
    <property type="match status" value="1"/>
</dbReference>
<keyword evidence="13" id="KW-1185">Reference proteome</keyword>
<keyword evidence="7" id="KW-0430">Lectin</keyword>
<reference evidence="12" key="1">
    <citation type="thesis" date="2021" institute="BYU ScholarsArchive" country="Provo, UT, USA">
        <title>Applications of and Algorithms for Genome Assembly and Genomic Analyses with an Emphasis on Marine Teleosts.</title>
        <authorList>
            <person name="Pickett B.D."/>
        </authorList>
    </citation>
    <scope>NUCLEOTIDE SEQUENCE</scope>
    <source>
        <strain evidence="12">HI-2016</strain>
    </source>
</reference>
<evidence type="ECO:0000256" key="6">
    <source>
        <dbReference type="ARBA" id="ARBA00022723"/>
    </source>
</evidence>
<dbReference type="InterPro" id="IPR006585">
    <property type="entry name" value="FTP1"/>
</dbReference>
<dbReference type="PANTHER" id="PTHR45713:SF8">
    <property type="entry name" value="SI:CH211-215K15.4"/>
    <property type="match status" value="1"/>
</dbReference>
<evidence type="ECO:0000256" key="2">
    <source>
        <dbReference type="ARBA" id="ARBA00004613"/>
    </source>
</evidence>
<evidence type="ECO:0000256" key="1">
    <source>
        <dbReference type="ARBA" id="ARBA00002219"/>
    </source>
</evidence>
<dbReference type="InterPro" id="IPR051941">
    <property type="entry name" value="BG_Antigen-Binding_Lectin"/>
</dbReference>
<comment type="caution">
    <text evidence="12">The sequence shown here is derived from an EMBL/GenBank/DDBJ whole genome shotgun (WGS) entry which is preliminary data.</text>
</comment>
<dbReference type="GO" id="GO:0042806">
    <property type="term" value="F:fucose binding"/>
    <property type="evidence" value="ECO:0007669"/>
    <property type="project" value="UniProtKB-ARBA"/>
</dbReference>
<evidence type="ECO:0000256" key="10">
    <source>
        <dbReference type="SAM" id="SignalP"/>
    </source>
</evidence>
<comment type="function">
    <text evidence="1">Acts as a defensive agent. Recognizes blood group fucosylated oligosaccharides including A, B, H and Lewis B-type antigens. Does not recognize Lewis A antigen and has low affinity for monovalent haptens.</text>
</comment>
<comment type="subunit">
    <text evidence="4">Homotrimer.</text>
</comment>
<gene>
    <name evidence="12" type="ORF">JZ751_016192</name>
</gene>
<accession>A0A8T2MUM5</accession>
<keyword evidence="9" id="KW-1015">Disulfide bond</keyword>
<sequence length="177" mass="19092">MKMKTMIVILQILTISLLLPPGSNGLVNVAVRGTATQSAIYSANHAAGLCDASNAIDGNRDANALHGSCTHSTNVPNPWWRVDLLKPYKIHSVTITNRGDCCPNRINGAEIHIGNSLENNGITNPLCSTIPSINPGPTKTFPCAQPMVGRYVTVYIPRKDFLHLCEVEVNAEEDAEC</sequence>
<evidence type="ECO:0000256" key="5">
    <source>
        <dbReference type="ARBA" id="ARBA00022525"/>
    </source>
</evidence>
<protein>
    <recommendedName>
        <fullName evidence="11">Fucolectin tachylectin-4 pentraxin-1 domain-containing protein</fullName>
    </recommendedName>
</protein>
<dbReference type="GO" id="GO:0001868">
    <property type="term" value="P:regulation of complement activation, lectin pathway"/>
    <property type="evidence" value="ECO:0007669"/>
    <property type="project" value="UniProtKB-ARBA"/>
</dbReference>
<feature type="chain" id="PRO_5035844653" description="Fucolectin tachylectin-4 pentraxin-1 domain-containing protein" evidence="10">
    <location>
        <begin position="26"/>
        <end position="177"/>
    </location>
</feature>
<dbReference type="Proteomes" id="UP000824540">
    <property type="component" value="Unassembled WGS sequence"/>
</dbReference>
<evidence type="ECO:0000256" key="4">
    <source>
        <dbReference type="ARBA" id="ARBA00011233"/>
    </source>
</evidence>
<evidence type="ECO:0000313" key="13">
    <source>
        <dbReference type="Proteomes" id="UP000824540"/>
    </source>
</evidence>
<dbReference type="PANTHER" id="PTHR45713">
    <property type="entry name" value="FTP DOMAIN-CONTAINING PROTEIN"/>
    <property type="match status" value="1"/>
</dbReference>
<comment type="similarity">
    <text evidence="3">Belongs to the fucolectin family.</text>
</comment>
<dbReference type="GO" id="GO:0005576">
    <property type="term" value="C:extracellular region"/>
    <property type="evidence" value="ECO:0007669"/>
    <property type="project" value="UniProtKB-SubCell"/>
</dbReference>
<evidence type="ECO:0000256" key="8">
    <source>
        <dbReference type="ARBA" id="ARBA00022837"/>
    </source>
</evidence>
<dbReference type="InterPro" id="IPR008979">
    <property type="entry name" value="Galactose-bd-like_sf"/>
</dbReference>
<proteinExistence type="inferred from homology"/>
<evidence type="ECO:0000259" key="11">
    <source>
        <dbReference type="SMART" id="SM00607"/>
    </source>
</evidence>
<keyword evidence="6" id="KW-0479">Metal-binding</keyword>
<dbReference type="OrthoDB" id="547680at2759"/>